<proteinExistence type="predicted"/>
<sequence length="244" mass="28419">MPASNNEMSRRSRHNSLCLEIRSGTEGGHSREYSNNEIRSIDINIQKSADTEGEPLKLRGYAIVYNSLSEPLYGDLFRERINRGAFTKSLLENDQVCLWGHDTRYVLGRKSSGTLILREDEKGLYFEVSLPNTTWARDLKESVDRGDIKQMSFGFKVVRENWLDDKETLKEYGMPIREVEEITLHEISLVTFPAYPQTNVRHTHSANEDAYIPTPPKKYVINDYFEDRTKEYNQKIKYLKIKNK</sequence>
<evidence type="ECO:0000313" key="5">
    <source>
        <dbReference type="EMBL" id="PPS21253.1"/>
    </source>
</evidence>
<evidence type="ECO:0000256" key="1">
    <source>
        <dbReference type="ARBA" id="ARBA00022612"/>
    </source>
</evidence>
<evidence type="ECO:0000259" key="4">
    <source>
        <dbReference type="Pfam" id="PF04586"/>
    </source>
</evidence>
<keyword evidence="2" id="KW-0645">Protease</keyword>
<dbReference type="RefSeq" id="WP_258075112.1">
    <property type="nucleotide sequence ID" value="NZ_JJMJ01000221.1"/>
</dbReference>
<comment type="caution">
    <text evidence="5">The sequence shown here is derived from an EMBL/GenBank/DDBJ whole genome shotgun (WGS) entry which is preliminary data.</text>
</comment>
<dbReference type="Proteomes" id="UP000238924">
    <property type="component" value="Unassembled WGS sequence"/>
</dbReference>
<accession>A0ABX5B1Y8</accession>
<evidence type="ECO:0000256" key="3">
    <source>
        <dbReference type="ARBA" id="ARBA00022801"/>
    </source>
</evidence>
<name>A0ABX5B1Y8_9SPIR</name>
<feature type="domain" description="Prohead serine protease" evidence="4">
    <location>
        <begin position="48"/>
        <end position="202"/>
    </location>
</feature>
<dbReference type="NCBIfam" id="TIGR01543">
    <property type="entry name" value="proheadase_HK97"/>
    <property type="match status" value="1"/>
</dbReference>
<organism evidence="5 6">
    <name type="scientific">Brachyspira murdochii</name>
    <dbReference type="NCBI Taxonomy" id="84378"/>
    <lineage>
        <taxon>Bacteria</taxon>
        <taxon>Pseudomonadati</taxon>
        <taxon>Spirochaetota</taxon>
        <taxon>Spirochaetia</taxon>
        <taxon>Brachyspirales</taxon>
        <taxon>Brachyspiraceae</taxon>
        <taxon>Brachyspira</taxon>
    </lineage>
</organism>
<reference evidence="5 6" key="1">
    <citation type="submission" date="2014-04" db="EMBL/GenBank/DDBJ databases">
        <title>Whole genome sequence of 'Brachyspira hampsonii' D13-03603F2.</title>
        <authorList>
            <person name="Patterson A.H."/>
            <person name="Chaban B."/>
            <person name="Fernando C."/>
            <person name="Harding J.C."/>
            <person name="Hill J.E."/>
        </authorList>
    </citation>
    <scope>NUCLEOTIDE SEQUENCE [LARGE SCALE GENOMIC DNA]</scope>
    <source>
        <strain evidence="5 6">D13-03603F2</strain>
    </source>
</reference>
<evidence type="ECO:0000313" key="6">
    <source>
        <dbReference type="Proteomes" id="UP000238924"/>
    </source>
</evidence>
<dbReference type="Pfam" id="PF04586">
    <property type="entry name" value="Peptidase_S78"/>
    <property type="match status" value="1"/>
</dbReference>
<evidence type="ECO:0000256" key="2">
    <source>
        <dbReference type="ARBA" id="ARBA00022670"/>
    </source>
</evidence>
<dbReference type="EMBL" id="JJMJ01000221">
    <property type="protein sequence ID" value="PPS21253.1"/>
    <property type="molecule type" value="Genomic_DNA"/>
</dbReference>
<dbReference type="InterPro" id="IPR054613">
    <property type="entry name" value="Peptidase_S78_dom"/>
</dbReference>
<gene>
    <name evidence="5" type="ORF">DJ52_12035</name>
</gene>
<dbReference type="InterPro" id="IPR006433">
    <property type="entry name" value="Prohead_protease"/>
</dbReference>
<keyword evidence="6" id="KW-1185">Reference proteome</keyword>
<protein>
    <submittedName>
        <fullName evidence="5">Primosome assembly protein PriA</fullName>
    </submittedName>
</protein>
<keyword evidence="1" id="KW-1188">Viral release from host cell</keyword>
<keyword evidence="3" id="KW-0378">Hydrolase</keyword>